<reference evidence="4" key="1">
    <citation type="submission" date="2016-10" db="EMBL/GenBank/DDBJ databases">
        <authorList>
            <person name="Varghese N."/>
            <person name="Submissions S."/>
        </authorList>
    </citation>
    <scope>NUCLEOTIDE SEQUENCE [LARGE SCALE GENOMIC DNA]</scope>
    <source>
        <strain evidence="4">PL19</strain>
    </source>
</reference>
<feature type="region of interest" description="Disordered" evidence="1">
    <location>
        <begin position="771"/>
        <end position="804"/>
    </location>
</feature>
<feature type="region of interest" description="Disordered" evidence="1">
    <location>
        <begin position="724"/>
        <end position="757"/>
    </location>
</feature>
<dbReference type="Proteomes" id="UP000198928">
    <property type="component" value="Unassembled WGS sequence"/>
</dbReference>
<gene>
    <name evidence="3" type="ORF">SAMN05192584_12414</name>
</gene>
<dbReference type="EMBL" id="FOSG01000024">
    <property type="protein sequence ID" value="SFL67510.1"/>
    <property type="molecule type" value="Genomic_DNA"/>
</dbReference>
<feature type="domain" description="Integrase catalytic" evidence="2">
    <location>
        <begin position="276"/>
        <end position="532"/>
    </location>
</feature>
<dbReference type="SUPFAM" id="SSF46689">
    <property type="entry name" value="Homeodomain-like"/>
    <property type="match status" value="1"/>
</dbReference>
<proteinExistence type="predicted"/>
<evidence type="ECO:0000313" key="4">
    <source>
        <dbReference type="Proteomes" id="UP000198928"/>
    </source>
</evidence>
<dbReference type="SUPFAM" id="SSF53098">
    <property type="entry name" value="Ribonuclease H-like"/>
    <property type="match status" value="1"/>
</dbReference>
<evidence type="ECO:0000256" key="1">
    <source>
        <dbReference type="SAM" id="MobiDB-lite"/>
    </source>
</evidence>
<evidence type="ECO:0000313" key="3">
    <source>
        <dbReference type="EMBL" id="SFL67510.1"/>
    </source>
</evidence>
<dbReference type="InterPro" id="IPR036397">
    <property type="entry name" value="RNaseH_sf"/>
</dbReference>
<dbReference type="Gene3D" id="3.30.420.10">
    <property type="entry name" value="Ribonuclease H-like superfamily/Ribonuclease H"/>
    <property type="match status" value="2"/>
</dbReference>
<dbReference type="GO" id="GO:0015074">
    <property type="term" value="P:DNA integration"/>
    <property type="evidence" value="ECO:0007669"/>
    <property type="project" value="InterPro"/>
</dbReference>
<dbReference type="GO" id="GO:0003676">
    <property type="term" value="F:nucleic acid binding"/>
    <property type="evidence" value="ECO:0007669"/>
    <property type="project" value="InterPro"/>
</dbReference>
<dbReference type="AlphaFoldDB" id="A0A1I4JLS1"/>
<name>A0A1I4JLS1_9ACTN</name>
<dbReference type="InterPro" id="IPR001584">
    <property type="entry name" value="Integrase_cat-core"/>
</dbReference>
<accession>A0A1I4JLS1</accession>
<dbReference type="OrthoDB" id="52928at2"/>
<dbReference type="InterPro" id="IPR009057">
    <property type="entry name" value="Homeodomain-like_sf"/>
</dbReference>
<evidence type="ECO:0000259" key="2">
    <source>
        <dbReference type="PROSITE" id="PS50994"/>
    </source>
</evidence>
<protein>
    <submittedName>
        <fullName evidence="3">Integrase core domain-containing protein</fullName>
    </submittedName>
</protein>
<feature type="region of interest" description="Disordered" evidence="1">
    <location>
        <begin position="330"/>
        <end position="349"/>
    </location>
</feature>
<dbReference type="InterPro" id="IPR012337">
    <property type="entry name" value="RNaseH-like_sf"/>
</dbReference>
<dbReference type="PROSITE" id="PS50994">
    <property type="entry name" value="INTEGRASE"/>
    <property type="match status" value="1"/>
</dbReference>
<feature type="compositionally biased region" description="Low complexity" evidence="1">
    <location>
        <begin position="731"/>
        <end position="747"/>
    </location>
</feature>
<sequence>MSHGSKVRLPAARRAYRGVLTPGDSVRWQGKLYQITALSGSSVHLAPGSGSAVEPAVVLLGLLVSAPDFAVVDSGRALPAAKPLPDWSMLEAISEGAAVEARLWERHVVEVDTGLLPDAAEGAPPREGYDPARFTLIERYQRKAAELNAVLALGVSWQTVQRKRLRYLEDGIWGLVDKRRTRAPSLHGRTDAQVVALLLEMIEERQDRTDITARKLFGDLRRAARYRLGPEVRVPAEPTLYKLLVRLGFDARQLSGPTRRRRDRANRPLAPFGITTATAPGELVQIDSTSLDVKVLGDDGLPALVELTAAVDVHTRSIIAAVLRPKTVRGKRKARQQRRSLLPGGRSAGRATKAVDASLLLAQAVVPTPMRPGFAPEASAESSDLPYEELVEVDERIAHAVARPVIVPEVIVIDHGAVFATQTFRDACTYMGISVRPARKRTPTDKAIVERTFKSIKSLFSQHLNSYTGRDATRRGSRPVEADRLWTLQELDDLLQRWIPLGWQNRPHEELRNPYDPNLPPLSPNQMYAASVQAAGYLPIPLGQDDYLKLLPTAWVGVSDEGIRFKNRTYENYEGGLEAVRHRSSGLRGKKRGGWELRYNPYAPERVWLRDHRSGAFIPAVFKHQHLIGAPWTQYLWDIAAAEHVERGGRWNDEVAIAQALADLLERAGHGPDEPGTVLLPDGYTPHLPDPAPPRFDPYADAAPVDLDALGALSALDIDDPTLYAPPPAAAPGEGTLGTAPAGEPAPGDGGAVSGGWAEPLALDAIGDLADGLPADFHTTLGTRHRPGTGAPPPDEAGPPRTEE</sequence>
<keyword evidence="4" id="KW-1185">Reference proteome</keyword>
<organism evidence="3 4">
    <name type="scientific">Streptomyces pini</name>
    <dbReference type="NCBI Taxonomy" id="1520580"/>
    <lineage>
        <taxon>Bacteria</taxon>
        <taxon>Bacillati</taxon>
        <taxon>Actinomycetota</taxon>
        <taxon>Actinomycetes</taxon>
        <taxon>Kitasatosporales</taxon>
        <taxon>Streptomycetaceae</taxon>
        <taxon>Streptomyces</taxon>
    </lineage>
</organism>
<dbReference type="RefSeq" id="WP_093851974.1">
    <property type="nucleotide sequence ID" value="NZ_FOSG01000024.1"/>
</dbReference>